<comment type="subunit">
    <text evidence="8">Part of the Bam complex.</text>
</comment>
<dbReference type="GO" id="GO:0051205">
    <property type="term" value="P:protein insertion into membrane"/>
    <property type="evidence" value="ECO:0007669"/>
    <property type="project" value="UniProtKB-UniRule"/>
</dbReference>
<feature type="domain" description="POTRA" evidence="10">
    <location>
        <begin position="96"/>
        <end position="176"/>
    </location>
</feature>
<proteinExistence type="inferred from homology"/>
<keyword evidence="12" id="KW-1185">Reference proteome</keyword>
<feature type="signal peptide" evidence="8">
    <location>
        <begin position="1"/>
        <end position="25"/>
    </location>
</feature>
<dbReference type="STRING" id="1123510.GCA_000620025_02200"/>
<keyword evidence="2 8" id="KW-1134">Transmembrane beta strand</keyword>
<reference evidence="11 12" key="1">
    <citation type="submission" date="2018-09" db="EMBL/GenBank/DDBJ databases">
        <title>Zymobacter palmae IAM14233 (=T109) whole genome analysis.</title>
        <authorList>
            <person name="Yanase H."/>
        </authorList>
    </citation>
    <scope>NUCLEOTIDE SEQUENCE [LARGE SCALE GENOMIC DNA]</scope>
    <source>
        <strain evidence="11 12">IAM14233</strain>
    </source>
</reference>
<evidence type="ECO:0000256" key="2">
    <source>
        <dbReference type="ARBA" id="ARBA00022452"/>
    </source>
</evidence>
<dbReference type="InterPro" id="IPR034746">
    <property type="entry name" value="POTRA"/>
</dbReference>
<dbReference type="Gene3D" id="3.10.20.310">
    <property type="entry name" value="membrane protein fhac"/>
    <property type="match status" value="5"/>
</dbReference>
<comment type="similarity">
    <text evidence="8">Belongs to the BamA family.</text>
</comment>
<evidence type="ECO:0000256" key="5">
    <source>
        <dbReference type="ARBA" id="ARBA00022737"/>
    </source>
</evidence>
<evidence type="ECO:0000256" key="4">
    <source>
        <dbReference type="ARBA" id="ARBA00022729"/>
    </source>
</evidence>
<dbReference type="KEGG" id="zpl:ZBT109_0738"/>
<dbReference type="HAMAP" id="MF_01430">
    <property type="entry name" value="OM_assembly_BamA"/>
    <property type="match status" value="1"/>
</dbReference>
<feature type="chain" id="PRO_5017092349" description="Outer membrane protein assembly factor BamA" evidence="8">
    <location>
        <begin position="26"/>
        <end position="783"/>
    </location>
</feature>
<feature type="domain" description="POTRA" evidence="10">
    <location>
        <begin position="28"/>
        <end position="95"/>
    </location>
</feature>
<sequence precursor="true">MDGMKKKTLGLAAAWLLGSAQMASAAPFDVANIRVEGLKRVSTGTVLNALPFSSHQRLDDAQLSQAGQALFRTGLFDDVNFVRDGNVLVVRVAERPVVARLEIKGNRQLSTEDLKKGLTQSGVSEGQVLQRSTLNEVQRELERLYQSQGRYNATIRTSLKSLPDNRVQVNIDINEGASARIRQINIVGNHAFSDDTLRKQFELADKPGWFFGMFSSDRYSRDAMTADLDRLRSFYLDRGYVNFNVTSTQVSISPDKADIYITVNVDEGQRYTLGNIGFAGKLGMSEEEARKLLTVSSGQVFNQAELQKSTEAMRLALGNAGYTFAKVDAVPTVHPSDDRVDITFNVDPGQRAYVRRVAFRGNTTTADEVLRREMVQLEGAPASSDNIRLSRERLQRLGFFSQVDVQTQPVPGEPDQLDVNYSVTEQPSGSISASVGFAQSEGIIYGASLSQSNFLGTGNRVDVGAQKSKYYTNLRFGFTNPYWTLDGISRGYDLYYRKTNYEDSDVSTYSSDAIGGGINFGYPISDLSRLNFGLGGEHLKVKAYNDSPAEIDQYIKDNGGDYNNYKLSLSWTRNNLNRGILPTSGNYQRASLEGTGPGSDAEYYKLRYRAQTLFELKPEWSLKFSTNLGYANGYGKTEQYPFFENFYSGGLGSVRGYTNSTLGQKTTKRNDGDDDTLGGNILVEGSAELIFPLPFIEDRRQLQTSLFLDAGNTFLTDCYSTGSVARTNECKTGVDMGELRYSVGVGLSWLTPVGPLTFSLAKPLHKKSGDDTQVFQFSLGQTF</sequence>
<accession>A0A348HD12</accession>
<dbReference type="PROSITE" id="PS51779">
    <property type="entry name" value="POTRA"/>
    <property type="match status" value="5"/>
</dbReference>
<feature type="domain" description="POTRA" evidence="10">
    <location>
        <begin position="271"/>
        <end position="349"/>
    </location>
</feature>
<evidence type="ECO:0000256" key="9">
    <source>
        <dbReference type="NCBIfam" id="TIGR03303"/>
    </source>
</evidence>
<dbReference type="PANTHER" id="PTHR12815">
    <property type="entry name" value="SORTING AND ASSEMBLY MACHINERY SAMM50 PROTEIN FAMILY MEMBER"/>
    <property type="match status" value="1"/>
</dbReference>
<dbReference type="GO" id="GO:1990063">
    <property type="term" value="C:Bam protein complex"/>
    <property type="evidence" value="ECO:0007669"/>
    <property type="project" value="TreeGrafter"/>
</dbReference>
<comment type="function">
    <text evidence="8">Part of the outer membrane protein assembly complex, which is involved in assembly and insertion of beta-barrel proteins into the outer membrane.</text>
</comment>
<evidence type="ECO:0000313" key="12">
    <source>
        <dbReference type="Proteomes" id="UP000267342"/>
    </source>
</evidence>
<dbReference type="Pfam" id="PF07244">
    <property type="entry name" value="POTRA"/>
    <property type="match status" value="5"/>
</dbReference>
<dbReference type="GO" id="GO:0043165">
    <property type="term" value="P:Gram-negative-bacterium-type cell outer membrane assembly"/>
    <property type="evidence" value="ECO:0007669"/>
    <property type="project" value="UniProtKB-UniRule"/>
</dbReference>
<comment type="subcellular location">
    <subcellularLocation>
        <location evidence="8">Cell outer membrane</location>
    </subcellularLocation>
    <subcellularLocation>
        <location evidence="1">Membrane</location>
    </subcellularLocation>
</comment>
<evidence type="ECO:0000259" key="10">
    <source>
        <dbReference type="PROSITE" id="PS51779"/>
    </source>
</evidence>
<dbReference type="NCBIfam" id="TIGR03303">
    <property type="entry name" value="OM_YaeT"/>
    <property type="match status" value="1"/>
</dbReference>
<keyword evidence="7 8" id="KW-0998">Cell outer membrane</keyword>
<keyword evidence="4 8" id="KW-0732">Signal</keyword>
<dbReference type="PIRSF" id="PIRSF006076">
    <property type="entry name" value="OM_assembly_OMP85"/>
    <property type="match status" value="1"/>
</dbReference>
<protein>
    <recommendedName>
        <fullName evidence="8 9">Outer membrane protein assembly factor BamA</fullName>
    </recommendedName>
</protein>
<gene>
    <name evidence="8" type="primary">bamA</name>
    <name evidence="11" type="ORF">ZBT109_0738</name>
</gene>
<feature type="domain" description="POTRA" evidence="10">
    <location>
        <begin position="352"/>
        <end position="426"/>
    </location>
</feature>
<keyword evidence="3 8" id="KW-0812">Transmembrane</keyword>
<evidence type="ECO:0000256" key="3">
    <source>
        <dbReference type="ARBA" id="ARBA00022692"/>
    </source>
</evidence>
<dbReference type="InterPro" id="IPR023707">
    <property type="entry name" value="OM_assembly_BamA"/>
</dbReference>
<dbReference type="EMBL" id="AP018933">
    <property type="protein sequence ID" value="BBG29514.1"/>
    <property type="molecule type" value="Genomic_DNA"/>
</dbReference>
<dbReference type="PANTHER" id="PTHR12815:SF23">
    <property type="entry name" value="OUTER MEMBRANE PROTEIN ASSEMBLY FACTOR BAMA"/>
    <property type="match status" value="1"/>
</dbReference>
<evidence type="ECO:0000256" key="1">
    <source>
        <dbReference type="ARBA" id="ARBA00004370"/>
    </source>
</evidence>
<name>A0A348HD12_9GAMM</name>
<evidence type="ECO:0000256" key="7">
    <source>
        <dbReference type="ARBA" id="ARBA00023237"/>
    </source>
</evidence>
<evidence type="ECO:0000313" key="11">
    <source>
        <dbReference type="EMBL" id="BBG29514.1"/>
    </source>
</evidence>
<dbReference type="AlphaFoldDB" id="A0A348HD12"/>
<feature type="domain" description="POTRA" evidence="10">
    <location>
        <begin position="179"/>
        <end position="268"/>
    </location>
</feature>
<dbReference type="InterPro" id="IPR000184">
    <property type="entry name" value="Bac_surfAg_D15"/>
</dbReference>
<dbReference type="FunFam" id="3.10.20.310:FF:000002">
    <property type="entry name" value="Outer membrane protein assembly factor BamA"/>
    <property type="match status" value="1"/>
</dbReference>
<keyword evidence="6 8" id="KW-0472">Membrane</keyword>
<organism evidence="11 12">
    <name type="scientific">Zymobacter palmae</name>
    <dbReference type="NCBI Taxonomy" id="33074"/>
    <lineage>
        <taxon>Bacteria</taxon>
        <taxon>Pseudomonadati</taxon>
        <taxon>Pseudomonadota</taxon>
        <taxon>Gammaproteobacteria</taxon>
        <taxon>Oceanospirillales</taxon>
        <taxon>Halomonadaceae</taxon>
        <taxon>Zymobacter group</taxon>
        <taxon>Zymobacter</taxon>
    </lineage>
</organism>
<dbReference type="InterPro" id="IPR039910">
    <property type="entry name" value="D15-like"/>
</dbReference>
<dbReference type="InterPro" id="IPR010827">
    <property type="entry name" value="BamA/TamA_POTRA"/>
</dbReference>
<evidence type="ECO:0000256" key="6">
    <source>
        <dbReference type="ARBA" id="ARBA00023136"/>
    </source>
</evidence>
<dbReference type="Proteomes" id="UP000267342">
    <property type="component" value="Chromosome"/>
</dbReference>
<dbReference type="Pfam" id="PF01103">
    <property type="entry name" value="Omp85"/>
    <property type="match status" value="1"/>
</dbReference>
<keyword evidence="5 8" id="KW-0677">Repeat</keyword>
<dbReference type="Gene3D" id="2.40.160.50">
    <property type="entry name" value="membrane protein fhac: a member of the omp85/tpsb transporter family"/>
    <property type="match status" value="1"/>
</dbReference>
<evidence type="ECO:0000256" key="8">
    <source>
        <dbReference type="HAMAP-Rule" id="MF_01430"/>
    </source>
</evidence>